<evidence type="ECO:0000313" key="1">
    <source>
        <dbReference type="EMBL" id="SJZ89271.1"/>
    </source>
</evidence>
<dbReference type="STRING" id="28136.SAMN02745202_01384"/>
<organism evidence="1 2">
    <name type="scientific">Segatella oulorum</name>
    <dbReference type="NCBI Taxonomy" id="28136"/>
    <lineage>
        <taxon>Bacteria</taxon>
        <taxon>Pseudomonadati</taxon>
        <taxon>Bacteroidota</taxon>
        <taxon>Bacteroidia</taxon>
        <taxon>Bacteroidales</taxon>
        <taxon>Prevotellaceae</taxon>
        <taxon>Segatella</taxon>
    </lineage>
</organism>
<accession>A0A1T4PD23</accession>
<gene>
    <name evidence="1" type="ORF">SAMN02745202_01384</name>
</gene>
<dbReference type="AlphaFoldDB" id="A0A1T4PD23"/>
<dbReference type="EMBL" id="FUXK01000014">
    <property type="protein sequence ID" value="SJZ89271.1"/>
    <property type="molecule type" value="Genomic_DNA"/>
</dbReference>
<evidence type="ECO:0000313" key="2">
    <source>
        <dbReference type="Proteomes" id="UP000190065"/>
    </source>
</evidence>
<dbReference type="RefSeq" id="WP_078805642.1">
    <property type="nucleotide sequence ID" value="NZ_FUXK01000014.1"/>
</dbReference>
<sequence>METLAKHQNIVRMLLVGLSLWATTAMQGAQKGARRATLLQRIYAYAAQMDALPDSARQHAVYTKFSLHILKRNAILLTIPTMWNIARGRERHFLGEYIDSVFVGAQSIESRRWLTHSTMRSQQTGLTAAMKYLAPQLYGETIFRRDILSPFHPANARFYRYQISYQHDARARIKFRPRVNNTQLVYGEAVADFNSGRLISAQLQGEYDMIRFTLRLQMGAAGRESLQATTVDLACHFKFMGNSMQGTFHSTRLKDAAKPAALPTDAQAAIAQLRPTPLQDDEQQQYARDSMQRRQASLQPADSLRKTTNWWEQIGWNLIGRHMVKHLTGNFGKNNEGMVRISPILNPLYMGYDYRRGITYKAHVNLTYAHSQNRSFNAQFGAGYAFNQHQLYVDAHFSYHYQPQRNGYFSIHAGSGNQIANGEVIEQAPIPVSAALKAGYPKLTWFKDHYAEVAHHYDFSPHWGMRAGMMFHRRTAMEKRIYLQHHLPAHFTSAAPFIEMQWRPSGYQGPIVTLDYERAVKDFLRSNIGYERWESDAQWKLNLSSLQSLQMRLGAGGYTRQDRSAYFLDYANFHENHIPGGWNDDWSGTFELLDAYQYNASRWYVRTNITYESPLLLCSRLPMVGQFVEMERFYFSMLSSRLCRPHLEIGYGFTTRFFSMGAFLGSEKGRIKDFSCKFGFELFRHW</sequence>
<dbReference type="Pfam" id="PF18939">
    <property type="entry name" value="DUF5686"/>
    <property type="match status" value="2"/>
</dbReference>
<reference evidence="1 2" key="1">
    <citation type="submission" date="2017-02" db="EMBL/GenBank/DDBJ databases">
        <authorList>
            <person name="Peterson S.W."/>
        </authorList>
    </citation>
    <scope>NUCLEOTIDE SEQUENCE [LARGE SCALE GENOMIC DNA]</scope>
    <source>
        <strain evidence="1 2">ATCC 43324</strain>
    </source>
</reference>
<protein>
    <submittedName>
        <fullName evidence="1">Uncharacterized protein</fullName>
    </submittedName>
</protein>
<dbReference type="InterPro" id="IPR043741">
    <property type="entry name" value="DUF5686"/>
</dbReference>
<dbReference type="Proteomes" id="UP000190065">
    <property type="component" value="Unassembled WGS sequence"/>
</dbReference>
<dbReference type="eggNOG" id="COG1470">
    <property type="taxonomic scope" value="Bacteria"/>
</dbReference>
<name>A0A1T4PD23_9BACT</name>
<proteinExistence type="predicted"/>